<dbReference type="InterPro" id="IPR045886">
    <property type="entry name" value="ThiF/MoeB/HesA"/>
</dbReference>
<protein>
    <recommendedName>
        <fullName evidence="2">THIF-type NAD/FAD binding fold domain-containing protein</fullName>
    </recommendedName>
</protein>
<dbReference type="Gene3D" id="3.40.50.720">
    <property type="entry name" value="NAD(P)-binding Rossmann-like Domain"/>
    <property type="match status" value="1"/>
</dbReference>
<feature type="compositionally biased region" description="Low complexity" evidence="1">
    <location>
        <begin position="172"/>
        <end position="181"/>
    </location>
</feature>
<feature type="region of interest" description="Disordered" evidence="1">
    <location>
        <begin position="157"/>
        <end position="181"/>
    </location>
</feature>
<dbReference type="AlphaFoldDB" id="A0A1E7FCQ1"/>
<evidence type="ECO:0000259" key="2">
    <source>
        <dbReference type="Pfam" id="PF00899"/>
    </source>
</evidence>
<dbReference type="InterPro" id="IPR000594">
    <property type="entry name" value="ThiF_NAD_FAD-bd"/>
</dbReference>
<sequence>MATTDKYDRQLRLWGAQGQRALSNTRVLSVGCSSAGTETLKNLVLPGVGAFTVMDFVDDGDDYDDNEDDNGCDSSVIGIVTDQDSSTNFFLPKKESDNAVTTKAEAACKYLQELNPDVSGSYRNLSLTTKKNNNKTDNGTTTTGPNISEYWKVIFEEESNRRDDTDTDMEESSISHNNNSNNNRKKLLVVAANVSPPCILEALADACYESGLPLIVVTAYGLIGSVRLQLPATGAILLQPKPTNSPPDLQSAPLPTPANNVDKKCT</sequence>
<dbReference type="PANTHER" id="PTHR10953">
    <property type="entry name" value="UBIQUITIN-ACTIVATING ENZYME E1"/>
    <property type="match status" value="1"/>
</dbReference>
<feature type="region of interest" description="Disordered" evidence="1">
    <location>
        <begin position="241"/>
        <end position="266"/>
    </location>
</feature>
<dbReference type="Pfam" id="PF00899">
    <property type="entry name" value="ThiF"/>
    <property type="match status" value="1"/>
</dbReference>
<dbReference type="InterPro" id="IPR035985">
    <property type="entry name" value="Ubiquitin-activating_enz"/>
</dbReference>
<dbReference type="OrthoDB" id="1708823at2759"/>
<evidence type="ECO:0000313" key="4">
    <source>
        <dbReference type="Proteomes" id="UP000095751"/>
    </source>
</evidence>
<dbReference type="GO" id="GO:0019781">
    <property type="term" value="F:NEDD8 activating enzyme activity"/>
    <property type="evidence" value="ECO:0007669"/>
    <property type="project" value="TreeGrafter"/>
</dbReference>
<dbReference type="Proteomes" id="UP000095751">
    <property type="component" value="Unassembled WGS sequence"/>
</dbReference>
<proteinExistence type="predicted"/>
<gene>
    <name evidence="3" type="ORF">FRACYDRAFT_240636</name>
</gene>
<keyword evidence="4" id="KW-1185">Reference proteome</keyword>
<dbReference type="PANTHER" id="PTHR10953:SF29">
    <property type="entry name" value="NEDD8-ACTIVATING ENZYME E1 REGULATORY SUBUNIT"/>
    <property type="match status" value="1"/>
</dbReference>
<dbReference type="SUPFAM" id="SSF69572">
    <property type="entry name" value="Activating enzymes of the ubiquitin-like proteins"/>
    <property type="match status" value="1"/>
</dbReference>
<reference evidence="3 4" key="1">
    <citation type="submission" date="2016-09" db="EMBL/GenBank/DDBJ databases">
        <title>Extensive genetic diversity and differential bi-allelic expression allows diatom success in the polar Southern Ocean.</title>
        <authorList>
            <consortium name="DOE Joint Genome Institute"/>
            <person name="Mock T."/>
            <person name="Otillar R.P."/>
            <person name="Strauss J."/>
            <person name="Dupont C."/>
            <person name="Frickenhaus S."/>
            <person name="Maumus F."/>
            <person name="Mcmullan M."/>
            <person name="Sanges R."/>
            <person name="Schmutz J."/>
            <person name="Toseland A."/>
            <person name="Valas R."/>
            <person name="Veluchamy A."/>
            <person name="Ward B.J."/>
            <person name="Allen A."/>
            <person name="Barry K."/>
            <person name="Falciatore A."/>
            <person name="Ferrante M."/>
            <person name="Fortunato A.E."/>
            <person name="Gloeckner G."/>
            <person name="Gruber A."/>
            <person name="Hipkin R."/>
            <person name="Janech M."/>
            <person name="Kroth P."/>
            <person name="Leese F."/>
            <person name="Lindquist E."/>
            <person name="Lyon B.R."/>
            <person name="Martin J."/>
            <person name="Mayer C."/>
            <person name="Parker M."/>
            <person name="Quesneville H."/>
            <person name="Raymond J."/>
            <person name="Uhlig C."/>
            <person name="Valentin K.U."/>
            <person name="Worden A.Z."/>
            <person name="Armbrust E.V."/>
            <person name="Bowler C."/>
            <person name="Green B."/>
            <person name="Moulton V."/>
            <person name="Van Oosterhout C."/>
            <person name="Grigoriev I."/>
        </authorList>
    </citation>
    <scope>NUCLEOTIDE SEQUENCE [LARGE SCALE GENOMIC DNA]</scope>
    <source>
        <strain evidence="3 4">CCMP1102</strain>
    </source>
</reference>
<dbReference type="KEGG" id="fcy:FRACYDRAFT_240636"/>
<organism evidence="3 4">
    <name type="scientific">Fragilariopsis cylindrus CCMP1102</name>
    <dbReference type="NCBI Taxonomy" id="635003"/>
    <lineage>
        <taxon>Eukaryota</taxon>
        <taxon>Sar</taxon>
        <taxon>Stramenopiles</taxon>
        <taxon>Ochrophyta</taxon>
        <taxon>Bacillariophyta</taxon>
        <taxon>Bacillariophyceae</taxon>
        <taxon>Bacillariophycidae</taxon>
        <taxon>Bacillariales</taxon>
        <taxon>Bacillariaceae</taxon>
        <taxon>Fragilariopsis</taxon>
    </lineage>
</organism>
<dbReference type="InParanoid" id="A0A1E7FCQ1"/>
<accession>A0A1E7FCQ1</accession>
<name>A0A1E7FCQ1_9STRA</name>
<dbReference type="GO" id="GO:0005737">
    <property type="term" value="C:cytoplasm"/>
    <property type="evidence" value="ECO:0007669"/>
    <property type="project" value="TreeGrafter"/>
</dbReference>
<feature type="domain" description="THIF-type NAD/FAD binding fold" evidence="2">
    <location>
        <begin position="7"/>
        <end position="56"/>
    </location>
</feature>
<evidence type="ECO:0000256" key="1">
    <source>
        <dbReference type="SAM" id="MobiDB-lite"/>
    </source>
</evidence>
<dbReference type="GO" id="GO:0045116">
    <property type="term" value="P:protein neddylation"/>
    <property type="evidence" value="ECO:0007669"/>
    <property type="project" value="TreeGrafter"/>
</dbReference>
<evidence type="ECO:0000313" key="3">
    <source>
        <dbReference type="EMBL" id="OEU15940.1"/>
    </source>
</evidence>
<dbReference type="EMBL" id="KV784359">
    <property type="protein sequence ID" value="OEU15940.1"/>
    <property type="molecule type" value="Genomic_DNA"/>
</dbReference>